<gene>
    <name evidence="3" type="ORF">OIDMADRAFT_26142</name>
</gene>
<accession>A0A0C3H5I7</accession>
<evidence type="ECO:0000259" key="2">
    <source>
        <dbReference type="Pfam" id="PF06985"/>
    </source>
</evidence>
<dbReference type="InParanoid" id="A0A0C3H5I7"/>
<sequence>MDHFLLPREPSSPVTRVPHLGGRRRYDGGPFLSYGRRSDLVKDSSVSDEHVSFNWLLRARNDGMPKDEFQGFLQTWLIFGMLVEFAAHSQYKSSFLSIGGLNREDEDEIRKLLVQAFYKIWLVKDDDGKEFIDSSQLVDVIKIFGEWPGTDKIQRGICSHLIHCLQFSNVVITTVRRDLDHAIAFSIIAVHEALAGTVEKSSWSYFGELIEPLHVGWGYLSFFKEEVVESMISNGWCKSDIARIVDRYSSLQLFHFMSKLVKPNTEQSHSNCSEDRCVAHQIIAADYKPSHWPSECRCKLIVIKNSATIPILEQEDRIPLLRISVGDSVDDTMVEVIGSTQETRYIAISHVWSDGMGNPHETGLPQCQLARLKEYAQNINDDQDKLFNTSDAEVLIWLDTLCCPVEPLEGKKLALCKMKKTYQEASLVLVVDNSLTCIRVDDWFEAACRVLTSPHTRRLWTLQEIALAKALHWQFNNCSVGVESLYQSISAAWQQNPLLRGFGGDLLIDIGRHQTFLQSPQKDRDAFQALSELESALAFRTVSYNADEALCLGTLLSLPEEKILDVEEEHRMQKVWELFAKKYKGFPAGVVFFRRPKLERWPWRWAPSTMLSPPQRQTPGVAGNGGRVSIWQGPGLGTPTKWGLHVQFPGWRLFKSDSVPRPTSNWWTSIYSVLNLSSKPSDLQILKSQDHPWWEKFTSLAEPSIAFREPRSGKWYNLTNTDLVSDQQAWTQEQWDTWTSEGKKPLCEVIESGKCAVAYQPHNNPKMANVLDEYWRQHMWLAVVVYIDEERVGTRWNGVRVYPYCSALVNEIPAEKQLVYEQIDKWAREIDHSNLAKQLEILEPEHEEYQTVRKELVEKLKNMVKEHLEIYPQFREAVRFTFGDAGPEKLWGFIADWKRRDIVAQRLPDEQIWYFDG</sequence>
<feature type="region of interest" description="Disordered" evidence="1">
    <location>
        <begin position="1"/>
        <end position="22"/>
    </location>
</feature>
<evidence type="ECO:0000313" key="4">
    <source>
        <dbReference type="Proteomes" id="UP000054321"/>
    </source>
</evidence>
<reference evidence="4" key="2">
    <citation type="submission" date="2015-01" db="EMBL/GenBank/DDBJ databases">
        <title>Evolutionary Origins and Diversification of the Mycorrhizal Mutualists.</title>
        <authorList>
            <consortium name="DOE Joint Genome Institute"/>
            <consortium name="Mycorrhizal Genomics Consortium"/>
            <person name="Kohler A."/>
            <person name="Kuo A."/>
            <person name="Nagy L.G."/>
            <person name="Floudas D."/>
            <person name="Copeland A."/>
            <person name="Barry K.W."/>
            <person name="Cichocki N."/>
            <person name="Veneault-Fourrey C."/>
            <person name="LaButti K."/>
            <person name="Lindquist E.A."/>
            <person name="Lipzen A."/>
            <person name="Lundell T."/>
            <person name="Morin E."/>
            <person name="Murat C."/>
            <person name="Riley R."/>
            <person name="Ohm R."/>
            <person name="Sun H."/>
            <person name="Tunlid A."/>
            <person name="Henrissat B."/>
            <person name="Grigoriev I.V."/>
            <person name="Hibbett D.S."/>
            <person name="Martin F."/>
        </authorList>
    </citation>
    <scope>NUCLEOTIDE SEQUENCE [LARGE SCALE GENOMIC DNA]</scope>
    <source>
        <strain evidence="4">Zn</strain>
    </source>
</reference>
<proteinExistence type="predicted"/>
<feature type="domain" description="Heterokaryon incompatibility" evidence="2">
    <location>
        <begin position="345"/>
        <end position="431"/>
    </location>
</feature>
<dbReference type="EMBL" id="KN832873">
    <property type="protein sequence ID" value="KIN03446.1"/>
    <property type="molecule type" value="Genomic_DNA"/>
</dbReference>
<name>A0A0C3H5I7_OIDMZ</name>
<reference evidence="3 4" key="1">
    <citation type="submission" date="2014-04" db="EMBL/GenBank/DDBJ databases">
        <authorList>
            <consortium name="DOE Joint Genome Institute"/>
            <person name="Kuo A."/>
            <person name="Martino E."/>
            <person name="Perotto S."/>
            <person name="Kohler A."/>
            <person name="Nagy L.G."/>
            <person name="Floudas D."/>
            <person name="Copeland A."/>
            <person name="Barry K.W."/>
            <person name="Cichocki N."/>
            <person name="Veneault-Fourrey C."/>
            <person name="LaButti K."/>
            <person name="Lindquist E.A."/>
            <person name="Lipzen A."/>
            <person name="Lundell T."/>
            <person name="Morin E."/>
            <person name="Murat C."/>
            <person name="Sun H."/>
            <person name="Tunlid A."/>
            <person name="Henrissat B."/>
            <person name="Grigoriev I.V."/>
            <person name="Hibbett D.S."/>
            <person name="Martin F."/>
            <person name="Nordberg H.P."/>
            <person name="Cantor M.N."/>
            <person name="Hua S.X."/>
        </authorList>
    </citation>
    <scope>NUCLEOTIDE SEQUENCE [LARGE SCALE GENOMIC DNA]</scope>
    <source>
        <strain evidence="3 4">Zn</strain>
    </source>
</reference>
<keyword evidence="4" id="KW-1185">Reference proteome</keyword>
<dbReference type="Proteomes" id="UP000054321">
    <property type="component" value="Unassembled WGS sequence"/>
</dbReference>
<dbReference type="Pfam" id="PF06985">
    <property type="entry name" value="HET"/>
    <property type="match status" value="1"/>
</dbReference>
<dbReference type="PANTHER" id="PTHR39596">
    <property type="match status" value="1"/>
</dbReference>
<dbReference type="PANTHER" id="PTHR39596:SF3">
    <property type="entry name" value="HETEROKARYON INCOMPATIBILITY DOMAIN-CONTAINING PROTEIN"/>
    <property type="match status" value="1"/>
</dbReference>
<dbReference type="OrthoDB" id="2426273at2759"/>
<organism evidence="3 4">
    <name type="scientific">Oidiodendron maius (strain Zn)</name>
    <dbReference type="NCBI Taxonomy" id="913774"/>
    <lineage>
        <taxon>Eukaryota</taxon>
        <taxon>Fungi</taxon>
        <taxon>Dikarya</taxon>
        <taxon>Ascomycota</taxon>
        <taxon>Pezizomycotina</taxon>
        <taxon>Leotiomycetes</taxon>
        <taxon>Leotiomycetes incertae sedis</taxon>
        <taxon>Myxotrichaceae</taxon>
        <taxon>Oidiodendron</taxon>
    </lineage>
</organism>
<evidence type="ECO:0000313" key="3">
    <source>
        <dbReference type="EMBL" id="KIN03446.1"/>
    </source>
</evidence>
<evidence type="ECO:0000256" key="1">
    <source>
        <dbReference type="SAM" id="MobiDB-lite"/>
    </source>
</evidence>
<dbReference type="STRING" id="913774.A0A0C3H5I7"/>
<dbReference type="HOGENOM" id="CLU_009388_3_0_1"/>
<dbReference type="InterPro" id="IPR010730">
    <property type="entry name" value="HET"/>
</dbReference>
<dbReference type="AlphaFoldDB" id="A0A0C3H5I7"/>
<protein>
    <recommendedName>
        <fullName evidence="2">Heterokaryon incompatibility domain-containing protein</fullName>
    </recommendedName>
</protein>